<dbReference type="InterPro" id="IPR050109">
    <property type="entry name" value="HTH-type_TetR-like_transc_reg"/>
</dbReference>
<keyword evidence="5" id="KW-1185">Reference proteome</keyword>
<dbReference type="EMBL" id="MVHS01000048">
    <property type="protein sequence ID" value="ORA66835.1"/>
    <property type="molecule type" value="Genomic_DNA"/>
</dbReference>
<dbReference type="InterPro" id="IPR001647">
    <property type="entry name" value="HTH_TetR"/>
</dbReference>
<dbReference type="PANTHER" id="PTHR30055:SF234">
    <property type="entry name" value="HTH-TYPE TRANSCRIPTIONAL REGULATOR BETI"/>
    <property type="match status" value="1"/>
</dbReference>
<proteinExistence type="predicted"/>
<keyword evidence="1" id="KW-0805">Transcription regulation</keyword>
<protein>
    <submittedName>
        <fullName evidence="4">TetR family transcriptional regulator</fullName>
    </submittedName>
</protein>
<dbReference type="SUPFAM" id="SSF46689">
    <property type="entry name" value="Homeodomain-like"/>
    <property type="match status" value="1"/>
</dbReference>
<dbReference type="RefSeq" id="WP_234805958.1">
    <property type="nucleotide sequence ID" value="NZ_AP022618.1"/>
</dbReference>
<dbReference type="InterPro" id="IPR009057">
    <property type="entry name" value="Homeodomain-like_sf"/>
</dbReference>
<dbReference type="InterPro" id="IPR036271">
    <property type="entry name" value="Tet_transcr_reg_TetR-rel_C_sf"/>
</dbReference>
<sequence>MSTAQRRPRGRPAGGGISAEQAKTVLMNAAEELFITKGYRVTTMEDIARHAGYSRAAIYRQFPNRRALIAAMVNRITQRHIAAMLPRLPEGAGLITILVEALVIVASELVEDPLLQSMAEQASDDTVVVLIAEDPALTQLVEATIAGIIATDANVFRPGLQPYDVAQFIIATALGLLLQTVPGTGDPDVARRYLETFILPAIVADPPPATRVFPPA</sequence>
<dbReference type="AlphaFoldDB" id="A0A1X0D3B9"/>
<dbReference type="SUPFAM" id="SSF48498">
    <property type="entry name" value="Tetracyclin repressor-like, C-terminal domain"/>
    <property type="match status" value="1"/>
</dbReference>
<evidence type="ECO:0000313" key="5">
    <source>
        <dbReference type="Proteomes" id="UP000192801"/>
    </source>
</evidence>
<dbReference type="PROSITE" id="PS50977">
    <property type="entry name" value="HTH_TETR_2"/>
    <property type="match status" value="1"/>
</dbReference>
<evidence type="ECO:0000256" key="1">
    <source>
        <dbReference type="ARBA" id="ARBA00023015"/>
    </source>
</evidence>
<evidence type="ECO:0000256" key="2">
    <source>
        <dbReference type="ARBA" id="ARBA00023125"/>
    </source>
</evidence>
<keyword evidence="2" id="KW-0238">DNA-binding</keyword>
<dbReference type="PRINTS" id="PR00455">
    <property type="entry name" value="HTHTETR"/>
</dbReference>
<dbReference type="PANTHER" id="PTHR30055">
    <property type="entry name" value="HTH-TYPE TRANSCRIPTIONAL REGULATOR RUTR"/>
    <property type="match status" value="1"/>
</dbReference>
<comment type="caution">
    <text evidence="4">The sequence shown here is derived from an EMBL/GenBank/DDBJ whole genome shotgun (WGS) entry which is preliminary data.</text>
</comment>
<dbReference type="Gene3D" id="1.10.357.10">
    <property type="entry name" value="Tetracycline Repressor, domain 2"/>
    <property type="match status" value="1"/>
</dbReference>
<name>A0A1X0D3B9_9MYCO</name>
<gene>
    <name evidence="4" type="ORF">BST26_16760</name>
</gene>
<dbReference type="GO" id="GO:0000976">
    <property type="term" value="F:transcription cis-regulatory region binding"/>
    <property type="evidence" value="ECO:0007669"/>
    <property type="project" value="TreeGrafter"/>
</dbReference>
<evidence type="ECO:0000256" key="3">
    <source>
        <dbReference type="ARBA" id="ARBA00023163"/>
    </source>
</evidence>
<dbReference type="Proteomes" id="UP000192801">
    <property type="component" value="Unassembled WGS sequence"/>
</dbReference>
<keyword evidence="3" id="KW-0804">Transcription</keyword>
<reference evidence="4 5" key="1">
    <citation type="submission" date="2016-12" db="EMBL/GenBank/DDBJ databases">
        <title>The new phylogeny of genus Mycobacterium.</title>
        <authorList>
            <person name="Tortoli E."/>
            <person name="Trovato A."/>
            <person name="Cirillo D.M."/>
        </authorList>
    </citation>
    <scope>NUCLEOTIDE SEQUENCE [LARGE SCALE GENOMIC DNA]</scope>
    <source>
        <strain evidence="4 5">DSM 45130</strain>
    </source>
</reference>
<dbReference type="STRING" id="444597.BST26_16760"/>
<evidence type="ECO:0000313" key="4">
    <source>
        <dbReference type="EMBL" id="ORA66835.1"/>
    </source>
</evidence>
<organism evidence="4 5">
    <name type="scientific">Mycolicibacterium insubricum</name>
    <dbReference type="NCBI Taxonomy" id="444597"/>
    <lineage>
        <taxon>Bacteria</taxon>
        <taxon>Bacillati</taxon>
        <taxon>Actinomycetota</taxon>
        <taxon>Actinomycetes</taxon>
        <taxon>Mycobacteriales</taxon>
        <taxon>Mycobacteriaceae</taxon>
        <taxon>Mycolicibacterium</taxon>
    </lineage>
</organism>
<dbReference type="Pfam" id="PF00440">
    <property type="entry name" value="TetR_N"/>
    <property type="match status" value="1"/>
</dbReference>
<dbReference type="GO" id="GO:0003700">
    <property type="term" value="F:DNA-binding transcription factor activity"/>
    <property type="evidence" value="ECO:0007669"/>
    <property type="project" value="TreeGrafter"/>
</dbReference>
<accession>A0A1X0D3B9</accession>